<dbReference type="EMBL" id="CVRI01000054">
    <property type="protein sequence ID" value="CRL00669.1"/>
    <property type="molecule type" value="Genomic_DNA"/>
</dbReference>
<proteinExistence type="predicted"/>
<name>A0A1J1IK98_9DIPT</name>
<organism evidence="1 2">
    <name type="scientific">Clunio marinus</name>
    <dbReference type="NCBI Taxonomy" id="568069"/>
    <lineage>
        <taxon>Eukaryota</taxon>
        <taxon>Metazoa</taxon>
        <taxon>Ecdysozoa</taxon>
        <taxon>Arthropoda</taxon>
        <taxon>Hexapoda</taxon>
        <taxon>Insecta</taxon>
        <taxon>Pterygota</taxon>
        <taxon>Neoptera</taxon>
        <taxon>Endopterygota</taxon>
        <taxon>Diptera</taxon>
        <taxon>Nematocera</taxon>
        <taxon>Chironomoidea</taxon>
        <taxon>Chironomidae</taxon>
        <taxon>Clunio</taxon>
    </lineage>
</organism>
<gene>
    <name evidence="1" type="ORF">CLUMA_CG013929</name>
</gene>
<sequence length="84" mass="9709">MKSSKFGKARNIHIFQNSFLLLKSRLLEIKNVPQSHHEAHAIARFNAKYCVSMSFIFDNKGREGGCLWACKQHGLRLKKTHAKR</sequence>
<reference evidence="1 2" key="1">
    <citation type="submission" date="2015-04" db="EMBL/GenBank/DDBJ databases">
        <authorList>
            <person name="Syromyatnikov M.Y."/>
            <person name="Popov V.N."/>
        </authorList>
    </citation>
    <scope>NUCLEOTIDE SEQUENCE [LARGE SCALE GENOMIC DNA]</scope>
</reference>
<evidence type="ECO:0000313" key="1">
    <source>
        <dbReference type="EMBL" id="CRL00669.1"/>
    </source>
</evidence>
<dbReference type="AlphaFoldDB" id="A0A1J1IK98"/>
<evidence type="ECO:0000313" key="2">
    <source>
        <dbReference type="Proteomes" id="UP000183832"/>
    </source>
</evidence>
<accession>A0A1J1IK98</accession>
<dbReference type="Proteomes" id="UP000183832">
    <property type="component" value="Unassembled WGS sequence"/>
</dbReference>
<protein>
    <submittedName>
        <fullName evidence="1">CLUMA_CG013929, isoform A</fullName>
    </submittedName>
</protein>
<keyword evidence="2" id="KW-1185">Reference proteome</keyword>